<accession>A0ABN8HIU4</accession>
<evidence type="ECO:0000313" key="1">
    <source>
        <dbReference type="EMBL" id="CAH2034165.1"/>
    </source>
</evidence>
<evidence type="ECO:0000313" key="2">
    <source>
        <dbReference type="Proteomes" id="UP000837857"/>
    </source>
</evidence>
<keyword evidence="2" id="KW-1185">Reference proteome</keyword>
<organism evidence="1 2">
    <name type="scientific">Iphiclides podalirius</name>
    <name type="common">scarce swallowtail</name>
    <dbReference type="NCBI Taxonomy" id="110791"/>
    <lineage>
        <taxon>Eukaryota</taxon>
        <taxon>Metazoa</taxon>
        <taxon>Ecdysozoa</taxon>
        <taxon>Arthropoda</taxon>
        <taxon>Hexapoda</taxon>
        <taxon>Insecta</taxon>
        <taxon>Pterygota</taxon>
        <taxon>Neoptera</taxon>
        <taxon>Endopterygota</taxon>
        <taxon>Lepidoptera</taxon>
        <taxon>Glossata</taxon>
        <taxon>Ditrysia</taxon>
        <taxon>Papilionoidea</taxon>
        <taxon>Papilionidae</taxon>
        <taxon>Papilioninae</taxon>
        <taxon>Iphiclides</taxon>
    </lineage>
</organism>
<name>A0ABN8HIU4_9NEOP</name>
<feature type="non-terminal residue" evidence="1">
    <location>
        <position position="1"/>
    </location>
</feature>
<gene>
    <name evidence="1" type="ORF">IPOD504_LOCUS7</name>
</gene>
<reference evidence="1" key="1">
    <citation type="submission" date="2022-03" db="EMBL/GenBank/DDBJ databases">
        <authorList>
            <person name="Martin H S."/>
        </authorList>
    </citation>
    <scope>NUCLEOTIDE SEQUENCE</scope>
</reference>
<proteinExistence type="predicted"/>
<dbReference type="EMBL" id="OW152813">
    <property type="protein sequence ID" value="CAH2034165.1"/>
    <property type="molecule type" value="Genomic_DNA"/>
</dbReference>
<protein>
    <submittedName>
        <fullName evidence="1">Uncharacterized protein</fullName>
    </submittedName>
</protein>
<dbReference type="Proteomes" id="UP000837857">
    <property type="component" value="Chromosome 1"/>
</dbReference>
<sequence length="66" mass="7265">MEFVFRKSVERYFRCANKDWALASDLWVTFEVSSSSSEMHDVEAGAGGPPIVIIGMGVDMCSSSSR</sequence>